<evidence type="ECO:0000313" key="6">
    <source>
        <dbReference type="EMBL" id="OAE27676.1"/>
    </source>
</evidence>
<dbReference type="PANTHER" id="PTHR43320">
    <property type="entry name" value="SUGAR KINASE"/>
    <property type="match status" value="1"/>
</dbReference>
<keyword evidence="3 4" id="KW-0418">Kinase</keyword>
<dbReference type="InterPro" id="IPR011611">
    <property type="entry name" value="PfkB_dom"/>
</dbReference>
<keyword evidence="2 4" id="KW-0808">Transferase</keyword>
<feature type="domain" description="Carbohydrate kinase PfkB" evidence="5">
    <location>
        <begin position="169"/>
        <end position="444"/>
    </location>
</feature>
<dbReference type="FunFam" id="3.40.1190.20:FF:000025">
    <property type="entry name" value="Putative sugar kinase slr0537"/>
    <property type="match status" value="1"/>
</dbReference>
<dbReference type="PROSITE" id="PS00584">
    <property type="entry name" value="PFKB_KINASES_2"/>
    <property type="match status" value="1"/>
</dbReference>
<dbReference type="PRINTS" id="PR00990">
    <property type="entry name" value="RIBOKINASE"/>
</dbReference>
<dbReference type="EMBL" id="LVLJ01001849">
    <property type="protein sequence ID" value="OAE27676.1"/>
    <property type="molecule type" value="Genomic_DNA"/>
</dbReference>
<reference evidence="6" key="1">
    <citation type="submission" date="2016-03" db="EMBL/GenBank/DDBJ databases">
        <title>Mechanisms controlling the formation of the plant cell surface in tip-growing cells are functionally conserved among land plants.</title>
        <authorList>
            <person name="Honkanen S."/>
            <person name="Jones V.A."/>
            <person name="Morieri G."/>
            <person name="Champion C."/>
            <person name="Hetherington A.J."/>
            <person name="Kelly S."/>
            <person name="Saint-Marcoux D."/>
            <person name="Proust H."/>
            <person name="Prescott H."/>
            <person name="Dolan L."/>
        </authorList>
    </citation>
    <scope>NUCLEOTIDE SEQUENCE [LARGE SCALE GENOMIC DNA]</scope>
    <source>
        <tissue evidence="6">Whole gametophyte</tissue>
    </source>
</reference>
<dbReference type="Gene3D" id="3.40.1190.20">
    <property type="match status" value="1"/>
</dbReference>
<dbReference type="CDD" id="cd01168">
    <property type="entry name" value="adenosine_kinase"/>
    <property type="match status" value="1"/>
</dbReference>
<evidence type="ECO:0000256" key="3">
    <source>
        <dbReference type="ARBA" id="ARBA00022777"/>
    </source>
</evidence>
<dbReference type="InterPro" id="IPR052700">
    <property type="entry name" value="Carb_kinase_PfkB-like"/>
</dbReference>
<evidence type="ECO:0000256" key="2">
    <source>
        <dbReference type="ARBA" id="ARBA00022679"/>
    </source>
</evidence>
<keyword evidence="7" id="KW-1185">Reference proteome</keyword>
<dbReference type="PANTHER" id="PTHR43320:SF3">
    <property type="entry name" value="CARBOHYDRATE KINASE PFKB DOMAIN-CONTAINING PROTEIN"/>
    <property type="match status" value="1"/>
</dbReference>
<dbReference type="SUPFAM" id="SSF53613">
    <property type="entry name" value="Ribokinase-like"/>
    <property type="match status" value="1"/>
</dbReference>
<accession>A0A176W664</accession>
<sequence>MAHCVSLHQATGCASSVRDIVGVPSLNFCPARHAVSLSPARRSRKQSFVFLKSERVSAGPSSCRSRTSIRCSSHEEGEAQLNVEESDEFERSFQPYGIPEMTMPDRWDVVGLGQAMVIYSNSPLLVDLPQVDFSGIVEDGFLQGLGLVKGTRKVVNHEERGNCIRALDGRNYKVTAGGSLSNTLVALARLGAGYNDEPSLNVAMTGSVGSDALGDFYRTKLKRANVHFLSEPIPNGTTGTVIVLTTPDAQRTMLSYQGMSSLINYDEALEEQIASSKILVVEGYLWELSETVESIAKACQSAREKGILVALTASDISCVKRHREKMWKVMSESADMIFCNSDEARALLNGDGNMSPAMAAEILSKFCHLVSVTDGARGSYIGLKGEVSYVQPAPCVPVDTCGAGDAYAAGVLYGILRGIPHLKGIGNLAARVASVVVGQQGTRLREEDAKELSSSVPTFACMPVGLINLTAHEEQSVNA</sequence>
<organism evidence="6 7">
    <name type="scientific">Marchantia polymorpha subsp. ruderalis</name>
    <dbReference type="NCBI Taxonomy" id="1480154"/>
    <lineage>
        <taxon>Eukaryota</taxon>
        <taxon>Viridiplantae</taxon>
        <taxon>Streptophyta</taxon>
        <taxon>Embryophyta</taxon>
        <taxon>Marchantiophyta</taxon>
        <taxon>Marchantiopsida</taxon>
        <taxon>Marchantiidae</taxon>
        <taxon>Marchantiales</taxon>
        <taxon>Marchantiaceae</taxon>
        <taxon>Marchantia</taxon>
    </lineage>
</organism>
<dbReference type="Gene3D" id="3.30.1110.10">
    <property type="match status" value="1"/>
</dbReference>
<dbReference type="InterPro" id="IPR029056">
    <property type="entry name" value="Ribokinase-like"/>
</dbReference>
<evidence type="ECO:0000259" key="5">
    <source>
        <dbReference type="Pfam" id="PF00294"/>
    </source>
</evidence>
<dbReference type="Pfam" id="PF00294">
    <property type="entry name" value="PfkB"/>
    <property type="match status" value="1"/>
</dbReference>
<dbReference type="GO" id="GO:0016301">
    <property type="term" value="F:kinase activity"/>
    <property type="evidence" value="ECO:0007669"/>
    <property type="project" value="UniProtKB-KW"/>
</dbReference>
<evidence type="ECO:0000256" key="1">
    <source>
        <dbReference type="ARBA" id="ARBA00010688"/>
    </source>
</evidence>
<comment type="caution">
    <text evidence="6">The sequence shown here is derived from an EMBL/GenBank/DDBJ whole genome shotgun (WGS) entry which is preliminary data.</text>
</comment>
<evidence type="ECO:0000313" key="7">
    <source>
        <dbReference type="Proteomes" id="UP000077202"/>
    </source>
</evidence>
<name>A0A176W664_MARPO</name>
<comment type="similarity">
    <text evidence="1 4">Belongs to the carbohydrate kinase PfkB family.</text>
</comment>
<evidence type="ECO:0000256" key="4">
    <source>
        <dbReference type="RuleBase" id="RU003704"/>
    </source>
</evidence>
<dbReference type="Proteomes" id="UP000077202">
    <property type="component" value="Unassembled WGS sequence"/>
</dbReference>
<dbReference type="InterPro" id="IPR002139">
    <property type="entry name" value="Ribo/fructo_kinase"/>
</dbReference>
<protein>
    <recommendedName>
        <fullName evidence="5">Carbohydrate kinase PfkB domain-containing protein</fullName>
    </recommendedName>
</protein>
<dbReference type="AlphaFoldDB" id="A0A176W664"/>
<dbReference type="InterPro" id="IPR002173">
    <property type="entry name" value="Carboh/pur_kinase_PfkB_CS"/>
</dbReference>
<proteinExistence type="inferred from homology"/>
<gene>
    <name evidence="6" type="ORF">AXG93_3137s1160</name>
</gene>